<proteinExistence type="predicted"/>
<organism evidence="6 7">
    <name type="scientific">Candidatus Olsenella excrementavium</name>
    <dbReference type="NCBI Taxonomy" id="2838709"/>
    <lineage>
        <taxon>Bacteria</taxon>
        <taxon>Bacillati</taxon>
        <taxon>Actinomycetota</taxon>
        <taxon>Coriobacteriia</taxon>
        <taxon>Coriobacteriales</taxon>
        <taxon>Atopobiaceae</taxon>
        <taxon>Olsenella</taxon>
    </lineage>
</organism>
<dbReference type="Proteomes" id="UP000824133">
    <property type="component" value="Unassembled WGS sequence"/>
</dbReference>
<keyword evidence="1 4" id="KW-0732">Signal</keyword>
<feature type="compositionally biased region" description="Polar residues" evidence="3">
    <location>
        <begin position="251"/>
        <end position="267"/>
    </location>
</feature>
<evidence type="ECO:0000256" key="2">
    <source>
        <dbReference type="SAM" id="Coils"/>
    </source>
</evidence>
<protein>
    <recommendedName>
        <fullName evidence="5">Peptidoglycan hydrolase PcsB coiled-coil domain-containing protein</fullName>
    </recommendedName>
</protein>
<feature type="domain" description="Peptidoglycan hydrolase PcsB coiled-coil" evidence="5">
    <location>
        <begin position="83"/>
        <end position="140"/>
    </location>
</feature>
<sequence>MSLKHGNAIAAGLALSLLVGAAALAAPGSAVADTQSELAAASERLESLGSQLTDLQNQLATANSDLEELDVAADAKGEEVVAAQEELDARRADLSQTVRNDYKGGSLSLIDFLLNSSSFDDFVSRAYYVEKIVGAQANAIGLVEDAAERLAQEQSELQTRQAEQQATVDELMALVEQYQSTVDEAASVYNALDAQAKAELAAQQEENESIAAAVEAAESASADTEQLQEEDANREDAKDPEPSDEGGQEGSGTQTPEVSGPVNSDPTYSDKPLTGARTRDPYLGTVTWAGDTEYINAVAARASSIGSSTSYFIAFDNELCRFIVLQRSGGGWQAIKLWNCNGAKNTYSGVWTVVHKKICNWADEYFGKGLNDWSTCYIESYSSDSYGYLRYVPGKGYEDCAAVHSTGETTTGWTNRGCAGLQWGSAKWVYDNIPVGTTLWEFRYSDAF</sequence>
<dbReference type="InterPro" id="IPR038063">
    <property type="entry name" value="Transpep_catalytic_dom"/>
</dbReference>
<dbReference type="AlphaFoldDB" id="A0A9D2CGN7"/>
<comment type="caution">
    <text evidence="6">The sequence shown here is derived from an EMBL/GenBank/DDBJ whole genome shotgun (WGS) entry which is preliminary data.</text>
</comment>
<name>A0A9D2CGN7_9ACTN</name>
<dbReference type="InterPro" id="IPR026203">
    <property type="entry name" value="IHABP"/>
</dbReference>
<dbReference type="GO" id="GO:0005540">
    <property type="term" value="F:hyaluronic acid binding"/>
    <property type="evidence" value="ECO:0007669"/>
    <property type="project" value="InterPro"/>
</dbReference>
<evidence type="ECO:0000313" key="7">
    <source>
        <dbReference type="Proteomes" id="UP000824133"/>
    </source>
</evidence>
<gene>
    <name evidence="6" type="ORF">IAA42_01480</name>
</gene>
<dbReference type="Pfam" id="PF24568">
    <property type="entry name" value="CC_PcsB"/>
    <property type="match status" value="1"/>
</dbReference>
<feature type="compositionally biased region" description="Low complexity" evidence="3">
    <location>
        <begin position="208"/>
        <end position="222"/>
    </location>
</feature>
<dbReference type="SUPFAM" id="SSF141523">
    <property type="entry name" value="L,D-transpeptidase catalytic domain-like"/>
    <property type="match status" value="1"/>
</dbReference>
<reference evidence="6" key="2">
    <citation type="submission" date="2021-04" db="EMBL/GenBank/DDBJ databases">
        <authorList>
            <person name="Gilroy R."/>
        </authorList>
    </citation>
    <scope>NUCLEOTIDE SEQUENCE</scope>
    <source>
        <strain evidence="6">ChiHjej10B9-743</strain>
    </source>
</reference>
<keyword evidence="2" id="KW-0175">Coiled coil</keyword>
<accession>A0A9D2CGN7</accession>
<reference evidence="6" key="1">
    <citation type="journal article" date="2021" name="PeerJ">
        <title>Extensive microbial diversity within the chicken gut microbiome revealed by metagenomics and culture.</title>
        <authorList>
            <person name="Gilroy R."/>
            <person name="Ravi A."/>
            <person name="Getino M."/>
            <person name="Pursley I."/>
            <person name="Horton D.L."/>
            <person name="Alikhan N.F."/>
            <person name="Baker D."/>
            <person name="Gharbi K."/>
            <person name="Hall N."/>
            <person name="Watson M."/>
            <person name="Adriaenssens E.M."/>
            <person name="Foster-Nyarko E."/>
            <person name="Jarju S."/>
            <person name="Secka A."/>
            <person name="Antonio M."/>
            <person name="Oren A."/>
            <person name="Chaudhuri R.R."/>
            <person name="La Ragione R."/>
            <person name="Hildebrand F."/>
            <person name="Pallen M.J."/>
        </authorList>
    </citation>
    <scope>NUCLEOTIDE SEQUENCE</scope>
    <source>
        <strain evidence="6">ChiHjej10B9-743</strain>
    </source>
</reference>
<dbReference type="PANTHER" id="PTHR18956:SF6">
    <property type="entry name" value="HYALURONAN MEDIATED MOTILITY RECEPTOR"/>
    <property type="match status" value="1"/>
</dbReference>
<dbReference type="PANTHER" id="PTHR18956">
    <property type="entry name" value="HYALURONAN MEDIATED MOTILITY RECEPTOR"/>
    <property type="match status" value="1"/>
</dbReference>
<feature type="region of interest" description="Disordered" evidence="3">
    <location>
        <begin position="208"/>
        <end position="276"/>
    </location>
</feature>
<feature type="chain" id="PRO_5038585009" description="Peptidoglycan hydrolase PcsB coiled-coil domain-containing protein" evidence="4">
    <location>
        <begin position="26"/>
        <end position="448"/>
    </location>
</feature>
<dbReference type="Gene3D" id="6.10.250.3150">
    <property type="match status" value="1"/>
</dbReference>
<dbReference type="EMBL" id="DXCP01000006">
    <property type="protein sequence ID" value="HIY79094.1"/>
    <property type="molecule type" value="Genomic_DNA"/>
</dbReference>
<feature type="coiled-coil region" evidence="2">
    <location>
        <begin position="31"/>
        <end position="86"/>
    </location>
</feature>
<dbReference type="InterPro" id="IPR057309">
    <property type="entry name" value="PcsB_CC"/>
</dbReference>
<evidence type="ECO:0000256" key="1">
    <source>
        <dbReference type="ARBA" id="ARBA00022729"/>
    </source>
</evidence>
<evidence type="ECO:0000259" key="5">
    <source>
        <dbReference type="Pfam" id="PF24568"/>
    </source>
</evidence>
<evidence type="ECO:0000256" key="4">
    <source>
        <dbReference type="SAM" id="SignalP"/>
    </source>
</evidence>
<feature type="signal peptide" evidence="4">
    <location>
        <begin position="1"/>
        <end position="25"/>
    </location>
</feature>
<evidence type="ECO:0000256" key="3">
    <source>
        <dbReference type="SAM" id="MobiDB-lite"/>
    </source>
</evidence>
<evidence type="ECO:0000313" key="6">
    <source>
        <dbReference type="EMBL" id="HIY79094.1"/>
    </source>
</evidence>